<feature type="transmembrane region" description="Helical" evidence="9">
    <location>
        <begin position="149"/>
        <end position="169"/>
    </location>
</feature>
<dbReference type="EMBL" id="JAUSUR010000001">
    <property type="protein sequence ID" value="MDQ0360159.1"/>
    <property type="molecule type" value="Genomic_DNA"/>
</dbReference>
<dbReference type="PANTHER" id="PTHR32502:SF5">
    <property type="entry name" value="N-ACETYLGALACTOSAMINE PERMEASE IID COMPONENT-RELATED"/>
    <property type="match status" value="1"/>
</dbReference>
<dbReference type="InterPro" id="IPR004704">
    <property type="entry name" value="PTS_IID_man"/>
</dbReference>
<keyword evidence="6 9" id="KW-0812">Transmembrane</keyword>
<name>A0ABU0DZU5_9FIRM</name>
<keyword evidence="8 9" id="KW-0472">Membrane</keyword>
<evidence type="ECO:0000256" key="4">
    <source>
        <dbReference type="ARBA" id="ARBA00022597"/>
    </source>
</evidence>
<evidence type="ECO:0000256" key="7">
    <source>
        <dbReference type="ARBA" id="ARBA00022989"/>
    </source>
</evidence>
<dbReference type="InterPro" id="IPR050303">
    <property type="entry name" value="GatZ_KbaZ_carbometab"/>
</dbReference>
<evidence type="ECO:0000256" key="2">
    <source>
        <dbReference type="ARBA" id="ARBA00022448"/>
    </source>
</evidence>
<feature type="transmembrane region" description="Helical" evidence="9">
    <location>
        <begin position="235"/>
        <end position="252"/>
    </location>
</feature>
<keyword evidence="4" id="KW-0762">Sugar transport</keyword>
<protein>
    <submittedName>
        <fullName evidence="10">PTS system N-acetylgalactosamine-specific IID component</fullName>
    </submittedName>
</protein>
<dbReference type="PROSITE" id="PS51108">
    <property type="entry name" value="PTS_EIID"/>
    <property type="match status" value="1"/>
</dbReference>
<reference evidence="10 11" key="1">
    <citation type="submission" date="2023-07" db="EMBL/GenBank/DDBJ databases">
        <title>Genomic Encyclopedia of Type Strains, Phase IV (KMG-IV): sequencing the most valuable type-strain genomes for metagenomic binning, comparative biology and taxonomic classification.</title>
        <authorList>
            <person name="Goeker M."/>
        </authorList>
    </citation>
    <scope>NUCLEOTIDE SEQUENCE [LARGE SCALE GENOMIC DNA]</scope>
    <source>
        <strain evidence="10 11">DSM 16784</strain>
    </source>
</reference>
<comment type="caution">
    <text evidence="10">The sequence shown here is derived from an EMBL/GenBank/DDBJ whole genome shotgun (WGS) entry which is preliminary data.</text>
</comment>
<evidence type="ECO:0000256" key="9">
    <source>
        <dbReference type="SAM" id="Phobius"/>
    </source>
</evidence>
<feature type="transmembrane region" description="Helical" evidence="9">
    <location>
        <begin position="190"/>
        <end position="207"/>
    </location>
</feature>
<evidence type="ECO:0000313" key="11">
    <source>
        <dbReference type="Proteomes" id="UP001230220"/>
    </source>
</evidence>
<proteinExistence type="predicted"/>
<dbReference type="RefSeq" id="WP_307405825.1">
    <property type="nucleotide sequence ID" value="NZ_JAUSUR010000001.1"/>
</dbReference>
<keyword evidence="3" id="KW-1003">Cell membrane</keyword>
<dbReference type="Pfam" id="PF03613">
    <property type="entry name" value="EIID-AGA"/>
    <property type="match status" value="1"/>
</dbReference>
<gene>
    <name evidence="10" type="ORF">J2S15_000890</name>
</gene>
<keyword evidence="7 9" id="KW-1133">Transmembrane helix</keyword>
<evidence type="ECO:0000256" key="5">
    <source>
        <dbReference type="ARBA" id="ARBA00022683"/>
    </source>
</evidence>
<keyword evidence="11" id="KW-1185">Reference proteome</keyword>
<feature type="transmembrane region" description="Helical" evidence="9">
    <location>
        <begin position="259"/>
        <end position="277"/>
    </location>
</feature>
<evidence type="ECO:0000313" key="10">
    <source>
        <dbReference type="EMBL" id="MDQ0360159.1"/>
    </source>
</evidence>
<dbReference type="PANTHER" id="PTHR32502">
    <property type="entry name" value="N-ACETYLGALACTOSAMINE PERMEASE II COMPONENT-RELATED"/>
    <property type="match status" value="1"/>
</dbReference>
<accession>A0ABU0DZU5</accession>
<dbReference type="Proteomes" id="UP001230220">
    <property type="component" value="Unassembled WGS sequence"/>
</dbReference>
<evidence type="ECO:0000256" key="3">
    <source>
        <dbReference type="ARBA" id="ARBA00022475"/>
    </source>
</evidence>
<organism evidence="10 11">
    <name type="scientific">Breznakia pachnodae</name>
    <dbReference type="NCBI Taxonomy" id="265178"/>
    <lineage>
        <taxon>Bacteria</taxon>
        <taxon>Bacillati</taxon>
        <taxon>Bacillota</taxon>
        <taxon>Erysipelotrichia</taxon>
        <taxon>Erysipelotrichales</taxon>
        <taxon>Erysipelotrichaceae</taxon>
        <taxon>Breznakia</taxon>
    </lineage>
</organism>
<evidence type="ECO:0000256" key="1">
    <source>
        <dbReference type="ARBA" id="ARBA00004651"/>
    </source>
</evidence>
<evidence type="ECO:0000256" key="8">
    <source>
        <dbReference type="ARBA" id="ARBA00023136"/>
    </source>
</evidence>
<keyword evidence="2" id="KW-0813">Transport</keyword>
<keyword evidence="5" id="KW-0598">Phosphotransferase system</keyword>
<sequence length="278" mass="30288">MESNIKQDFGSMTYQDKTPNKVTKKEINKMIWRSNLLQGSFNYERMQGGGWTYSLIPGLKKIHQNDQDLAIALSNHMQFFNTSPQLVTLVQGIIIAMEEGKEDPSVIQGIKVALMGPLGGIGDALFFLTLLPIAAGIGSSLALEGNVMGPFIFLLLYNIPYLAAKIGLMKLGYDMGVKAISLLSESTKKVSRAASIVGLAVVGALIAKSVRINVAYIIHAGEVELDLQTQLFDTIMPKLLPLLYTLGCFMILRKGKNPIVLIMLTVVFALAGAFFGIF</sequence>
<comment type="subcellular location">
    <subcellularLocation>
        <location evidence="1">Cell membrane</location>
        <topology evidence="1">Multi-pass membrane protein</topology>
    </subcellularLocation>
</comment>
<evidence type="ECO:0000256" key="6">
    <source>
        <dbReference type="ARBA" id="ARBA00022692"/>
    </source>
</evidence>
<feature type="transmembrane region" description="Helical" evidence="9">
    <location>
        <begin position="124"/>
        <end position="143"/>
    </location>
</feature>